<dbReference type="Proteomes" id="UP000025756">
    <property type="component" value="Unassembled WGS sequence"/>
</dbReference>
<protein>
    <submittedName>
        <fullName evidence="1">Uncharacterized protein</fullName>
    </submittedName>
</protein>
<keyword evidence="2" id="KW-1185">Reference proteome</keyword>
<name>A0ABR4RD58_BORBO</name>
<evidence type="ECO:0000313" key="1">
    <source>
        <dbReference type="EMBL" id="KCV33596.1"/>
    </source>
</evidence>
<gene>
    <name evidence="1" type="ORF">L490_5422</name>
</gene>
<reference evidence="1 2" key="1">
    <citation type="submission" date="2014-03" db="EMBL/GenBank/DDBJ databases">
        <title>Genome sequence of Bordetella bronchiseptica.</title>
        <authorList>
            <person name="Harvill E."/>
            <person name="Goodfield L.L."/>
            <person name="Ivanov Y.V."/>
            <person name="Meyer J.A."/>
            <person name="Muse S.J."/>
            <person name="Jacobs N."/>
            <person name="Bendor L."/>
            <person name="Smallridge W.E."/>
            <person name="Brinkac L.M."/>
            <person name="Sanka R."/>
            <person name="Kim M."/>
            <person name="Losada L."/>
        </authorList>
    </citation>
    <scope>NUCLEOTIDE SEQUENCE [LARGE SCALE GENOMIC DNA]</scope>
    <source>
        <strain evidence="1 2">00-P-2796</strain>
    </source>
</reference>
<comment type="caution">
    <text evidence="1">The sequence shown here is derived from an EMBL/GenBank/DDBJ whole genome shotgun (WGS) entry which is preliminary data.</text>
</comment>
<sequence length="61" mass="6928">MIYQQLECVAIENADDLTDQFRRLRTGRDLLPFGRRSGLLPGVSDDIHKGDKAECQAHEDI</sequence>
<dbReference type="EMBL" id="JGWH01000117">
    <property type="protein sequence ID" value="KCV33596.1"/>
    <property type="molecule type" value="Genomic_DNA"/>
</dbReference>
<accession>A0ABR4RD58</accession>
<evidence type="ECO:0000313" key="2">
    <source>
        <dbReference type="Proteomes" id="UP000025756"/>
    </source>
</evidence>
<proteinExistence type="predicted"/>
<organism evidence="1 2">
    <name type="scientific">Bordetella bronchiseptica 00-P-2796</name>
    <dbReference type="NCBI Taxonomy" id="1331199"/>
    <lineage>
        <taxon>Bacteria</taxon>
        <taxon>Pseudomonadati</taxon>
        <taxon>Pseudomonadota</taxon>
        <taxon>Betaproteobacteria</taxon>
        <taxon>Burkholderiales</taxon>
        <taxon>Alcaligenaceae</taxon>
        <taxon>Bordetella</taxon>
    </lineage>
</organism>